<gene>
    <name evidence="2" type="ORF">SNEC2469_LOCUS19890</name>
</gene>
<evidence type="ECO:0000313" key="3">
    <source>
        <dbReference type="Proteomes" id="UP000601435"/>
    </source>
</evidence>
<dbReference type="AlphaFoldDB" id="A0A812WMF0"/>
<feature type="compositionally biased region" description="Basic and acidic residues" evidence="1">
    <location>
        <begin position="62"/>
        <end position="74"/>
    </location>
</feature>
<protein>
    <recommendedName>
        <fullName evidence="4">Copia protein</fullName>
    </recommendedName>
</protein>
<dbReference type="PANTHER" id="PTHR11439">
    <property type="entry name" value="GAG-POL-RELATED RETROTRANSPOSON"/>
    <property type="match status" value="1"/>
</dbReference>
<keyword evidence="3" id="KW-1185">Reference proteome</keyword>
<comment type="caution">
    <text evidence="2">The sequence shown here is derived from an EMBL/GenBank/DDBJ whole genome shotgun (WGS) entry which is preliminary data.</text>
</comment>
<feature type="compositionally biased region" description="Basic and acidic residues" evidence="1">
    <location>
        <begin position="746"/>
        <end position="758"/>
    </location>
</feature>
<feature type="region of interest" description="Disordered" evidence="1">
    <location>
        <begin position="732"/>
        <end position="770"/>
    </location>
</feature>
<name>A0A812WMF0_9DINO</name>
<dbReference type="PANTHER" id="PTHR11439:SF483">
    <property type="entry name" value="PEPTIDE SYNTHASE GLIP-LIKE, PUTATIVE (AFU_ORTHOLOGUE AFUA_3G12920)-RELATED"/>
    <property type="match status" value="1"/>
</dbReference>
<sequence length="924" mass="100933">AAQALDDGGLAEISLSPLTMIMEMELWLHAAALSSTEGGSAPGREEALRRSPALGQPVGKTAAKEAKKKDRPAGEPDQQPKAQEKRAGFPEGDRGAGEEDSGREAETQEEVQAEDYAKGGGGTDGGLRRSRGTCTADDDGEIIAGLPTLHEWPAEGDPGDAVLLCAVYDDRTGEALNEDQVKEGRAKEMKQMETFGVKSDISYQEAKAKGLRLVRSRWVDIAKEITGKPGVRSRLVAQEVNTYKREDVSMGTPPLRVHRTVISHAATAKPGQSVSKKLVARYDVSVAFFHAEDSERIGVVPPASEGTPDTIWELHKVKTADGYSELLLCPNTYYLAGGDVALSCHGDDVLASGEASELDKMDEIMKQNYEVKVLSRIGDPKHGGETDSGRHLGRVIKWTGSGFTWEADPKYSEQVVEELKLKGCRSVDTPSSKATGAGNRFVDRELEKERADVFRRVAGYIATYPVEKWHFELQKTPRVLESFSDSDWATDKKSRKSVSSTYQRFGKHLIDCCCGRQSLVALSSGEAGFYAMIKTAAEGKLTHAILEHFGWRTKHTVLSDSSAARSMAQRVGCGKVKHLSLKEMWIQQTVRDEELSTGKVDTSMNLADLGTKALEASRLESLVKQLPLERGMAAAVLACCVSVAHAVQEGSRESQDDSGDLGVLMVYFFAMVGLVFTFRKLSLLCLKGWAWLYGGVGTRGLGPSTGLVRAAMEPGEFSSTALSPVELGRAAAVDTGGGNSKPRRRTGNEERVSRERASGRGAESSPAYEAGVEESLASGQSCAGRLRVVRDTLSLLTVAELQTRARLEGEEQPTTKQLRYVLYFHARRAQCKIKYENLRRKSIASDPLSELGWRGWSCGYMLQPLSSTEGIRYTLNLSLFGLFGDRFAEECEIFALVRTETASDDLRSMRSDLKDLLEVCHYKR</sequence>
<organism evidence="2 3">
    <name type="scientific">Symbiodinium necroappetens</name>
    <dbReference type="NCBI Taxonomy" id="1628268"/>
    <lineage>
        <taxon>Eukaryota</taxon>
        <taxon>Sar</taxon>
        <taxon>Alveolata</taxon>
        <taxon>Dinophyceae</taxon>
        <taxon>Suessiales</taxon>
        <taxon>Symbiodiniaceae</taxon>
        <taxon>Symbiodinium</taxon>
    </lineage>
</organism>
<dbReference type="OrthoDB" id="444282at2759"/>
<evidence type="ECO:0000313" key="2">
    <source>
        <dbReference type="EMBL" id="CAE7690744.1"/>
    </source>
</evidence>
<evidence type="ECO:0008006" key="4">
    <source>
        <dbReference type="Google" id="ProtNLM"/>
    </source>
</evidence>
<dbReference type="EMBL" id="CAJNJA010034312">
    <property type="protein sequence ID" value="CAE7690744.1"/>
    <property type="molecule type" value="Genomic_DNA"/>
</dbReference>
<proteinExistence type="predicted"/>
<accession>A0A812WMF0</accession>
<dbReference type="Proteomes" id="UP000601435">
    <property type="component" value="Unassembled WGS sequence"/>
</dbReference>
<evidence type="ECO:0000256" key="1">
    <source>
        <dbReference type="SAM" id="MobiDB-lite"/>
    </source>
</evidence>
<feature type="non-terminal residue" evidence="2">
    <location>
        <position position="1"/>
    </location>
</feature>
<feature type="compositionally biased region" description="Basic and acidic residues" evidence="1">
    <location>
        <begin position="82"/>
        <end position="106"/>
    </location>
</feature>
<dbReference type="CDD" id="cd09272">
    <property type="entry name" value="RNase_HI_RT_Ty1"/>
    <property type="match status" value="1"/>
</dbReference>
<reference evidence="2" key="1">
    <citation type="submission" date="2021-02" db="EMBL/GenBank/DDBJ databases">
        <authorList>
            <person name="Dougan E. K."/>
            <person name="Rhodes N."/>
            <person name="Thang M."/>
            <person name="Chan C."/>
        </authorList>
    </citation>
    <scope>NUCLEOTIDE SEQUENCE</scope>
</reference>
<feature type="region of interest" description="Disordered" evidence="1">
    <location>
        <begin position="35"/>
        <end position="140"/>
    </location>
</feature>